<sequence>MKNKLVITVITLLYVSNIFGQDSNIPDSVRAMIERSQAGTRFEETARMQINVQFGIFLESLSGNAARKNQIESLLVEVLSERAKLSAEVSSGKASPEELKAVSNHAYLREKLAPLLNSVELSVLDRQTDGPSDAQLKQDYAAELARSAGSLSNERQSLVLDILVKHARMSANDSPNPSELSIDDLVAQQNRMLMHAHQELQTLFTSNEMQLINIFMNQLQVNLYRLGSMDPDHTDL</sequence>
<proteinExistence type="predicted"/>
<dbReference type="Proteomes" id="UP000219329">
    <property type="component" value="Unassembled WGS sequence"/>
</dbReference>
<accession>A0A2A5W845</accession>
<organism evidence="1 2">
    <name type="scientific">OM182 bacterium MED-G28</name>
    <dbReference type="NCBI Taxonomy" id="1986256"/>
    <lineage>
        <taxon>Bacteria</taxon>
        <taxon>Pseudomonadati</taxon>
        <taxon>Pseudomonadota</taxon>
        <taxon>Gammaproteobacteria</taxon>
        <taxon>OMG group</taxon>
        <taxon>OM182 clade</taxon>
    </lineage>
</organism>
<protein>
    <submittedName>
        <fullName evidence="1">Uncharacterized protein</fullName>
    </submittedName>
</protein>
<gene>
    <name evidence="1" type="ORF">CNF02_11740</name>
</gene>
<evidence type="ECO:0000313" key="1">
    <source>
        <dbReference type="EMBL" id="PDH32582.1"/>
    </source>
</evidence>
<dbReference type="AlphaFoldDB" id="A0A2A5W845"/>
<dbReference type="EMBL" id="NTJZ01000015">
    <property type="protein sequence ID" value="PDH32582.1"/>
    <property type="molecule type" value="Genomic_DNA"/>
</dbReference>
<name>A0A2A5W845_9GAMM</name>
<evidence type="ECO:0000313" key="2">
    <source>
        <dbReference type="Proteomes" id="UP000219329"/>
    </source>
</evidence>
<comment type="caution">
    <text evidence="1">The sequence shown here is derived from an EMBL/GenBank/DDBJ whole genome shotgun (WGS) entry which is preliminary data.</text>
</comment>
<reference evidence="1 2" key="1">
    <citation type="submission" date="2017-08" db="EMBL/GenBank/DDBJ databases">
        <title>Fine stratification of microbial communities through a metagenomic profile of the photic zone.</title>
        <authorList>
            <person name="Haro-Moreno J.M."/>
            <person name="Lopez-Perez M."/>
            <person name="De La Torre J."/>
            <person name="Picazo A."/>
            <person name="Camacho A."/>
            <person name="Rodriguez-Valera F."/>
        </authorList>
    </citation>
    <scope>NUCLEOTIDE SEQUENCE [LARGE SCALE GENOMIC DNA]</scope>
    <source>
        <strain evidence="1">MED-G28</strain>
    </source>
</reference>